<name>A0A061AB23_9MOLU</name>
<dbReference type="HOGENOM" id="CLU_2875343_0_0_14"/>
<dbReference type="KEGG" id="aoc:Aocu_09800"/>
<organism evidence="1 2">
    <name type="scientific">Acholeplasma oculi</name>
    <dbReference type="NCBI Taxonomy" id="35623"/>
    <lineage>
        <taxon>Bacteria</taxon>
        <taxon>Bacillati</taxon>
        <taxon>Mycoplasmatota</taxon>
        <taxon>Mollicutes</taxon>
        <taxon>Acholeplasmatales</taxon>
        <taxon>Acholeplasmataceae</taxon>
        <taxon>Acholeplasma</taxon>
    </lineage>
</organism>
<sequence length="62" mass="7406">MIERVYLAFDQALHRLFVLLKVYQSVPLLLSDKYHEFTVLSLIQWIQEVLDRYVHVILSNTS</sequence>
<gene>
    <name evidence="1" type="ORF">Aocu_09800</name>
</gene>
<accession>A0A061AB23</accession>
<keyword evidence="2" id="KW-1185">Reference proteome</keyword>
<dbReference type="AlphaFoldDB" id="A0A061AB23"/>
<dbReference type="EMBL" id="LK028559">
    <property type="protein sequence ID" value="CDR31053.1"/>
    <property type="molecule type" value="Genomic_DNA"/>
</dbReference>
<reference evidence="2" key="1">
    <citation type="submission" date="2014-05" db="EMBL/GenBank/DDBJ databases">
        <authorList>
            <person name="Kube M."/>
        </authorList>
    </citation>
    <scope>NUCLEOTIDE SEQUENCE [LARGE SCALE GENOMIC DNA]</scope>
</reference>
<dbReference type="Proteomes" id="UP000032434">
    <property type="component" value="Chromosome 1"/>
</dbReference>
<dbReference type="PATRIC" id="fig|35623.3.peg.980"/>
<evidence type="ECO:0000313" key="1">
    <source>
        <dbReference type="EMBL" id="CDR31053.1"/>
    </source>
</evidence>
<proteinExistence type="predicted"/>
<evidence type="ECO:0000313" key="2">
    <source>
        <dbReference type="Proteomes" id="UP000032434"/>
    </source>
</evidence>
<protein>
    <submittedName>
        <fullName evidence="1">Uncharacterized protein</fullName>
    </submittedName>
</protein>
<dbReference type="STRING" id="35623.Aocu_09800"/>
<dbReference type="InParanoid" id="A0A061AB23"/>